<gene>
    <name evidence="1" type="ORF">BW47_09005</name>
</gene>
<reference evidence="1 2" key="1">
    <citation type="submission" date="2014-02" db="EMBL/GenBank/DDBJ databases">
        <title>Diversity of Thermotogales isolates from hydrothermal vents.</title>
        <authorList>
            <person name="Haverkamp T.H.A."/>
            <person name="Lossouarn J."/>
            <person name="Geslin C."/>
            <person name="Nesbo C.L."/>
        </authorList>
    </citation>
    <scope>NUCLEOTIDE SEQUENCE [LARGE SCALE GENOMIC DNA]</scope>
    <source>
        <strain evidence="1 2">431</strain>
    </source>
</reference>
<dbReference type="RefSeq" id="WP_012057905.1">
    <property type="nucleotide sequence ID" value="NZ_CP007389.1"/>
</dbReference>
<proteinExistence type="predicted"/>
<keyword evidence="2" id="KW-1185">Reference proteome</keyword>
<sequence>MNLSKYINNLKEYREESFRLLEKEWNPKKELFEKVDENGNYKKFEGDTIVFTLDKSDIEKVSNVQKALYSKLHNLLARPLSMQYFHMTLHDLCNFTTTNDIQGCIEKNKKIIPSIFKKLPKHDVIKMKSIGLYNGGSAIGIMFAPVDEKINTLFNIRKLFDSIIEQKEMYIPHVTLGYYLPHEYSDLERKKLLSVLVNTKVQIEISLKLSKLTYQIFYDMDHYENVYNNQ</sequence>
<protein>
    <recommendedName>
        <fullName evidence="3">2'-5' RNA ligase family protein</fullName>
    </recommendedName>
</protein>
<dbReference type="SUPFAM" id="SSF55144">
    <property type="entry name" value="LigT-like"/>
    <property type="match status" value="1"/>
</dbReference>
<name>A0ABM6GFW4_9BACT</name>
<dbReference type="InterPro" id="IPR009097">
    <property type="entry name" value="Cyclic_Pdiesterase"/>
</dbReference>
<dbReference type="Gene3D" id="3.90.1140.10">
    <property type="entry name" value="Cyclic phosphodiesterase"/>
    <property type="match status" value="1"/>
</dbReference>
<accession>A0ABM6GFW4</accession>
<dbReference type="Proteomes" id="UP000185490">
    <property type="component" value="Chromosome"/>
</dbReference>
<evidence type="ECO:0008006" key="3">
    <source>
        <dbReference type="Google" id="ProtNLM"/>
    </source>
</evidence>
<evidence type="ECO:0000313" key="1">
    <source>
        <dbReference type="EMBL" id="APT74583.1"/>
    </source>
</evidence>
<dbReference type="EMBL" id="CP007389">
    <property type="protein sequence ID" value="APT74583.1"/>
    <property type="molecule type" value="Genomic_DNA"/>
</dbReference>
<evidence type="ECO:0000313" key="2">
    <source>
        <dbReference type="Proteomes" id="UP000185490"/>
    </source>
</evidence>
<organism evidence="1 2">
    <name type="scientific">Thermosipho melanesiensis</name>
    <dbReference type="NCBI Taxonomy" id="46541"/>
    <lineage>
        <taxon>Bacteria</taxon>
        <taxon>Thermotogati</taxon>
        <taxon>Thermotogota</taxon>
        <taxon>Thermotogae</taxon>
        <taxon>Thermotogales</taxon>
        <taxon>Fervidobacteriaceae</taxon>
        <taxon>Thermosipho</taxon>
    </lineage>
</organism>